<keyword evidence="13" id="KW-1185">Reference proteome</keyword>
<evidence type="ECO:0000256" key="11">
    <source>
        <dbReference type="RuleBase" id="RU363063"/>
    </source>
</evidence>
<evidence type="ECO:0000256" key="6">
    <source>
        <dbReference type="ARBA" id="ARBA00022968"/>
    </source>
</evidence>
<dbReference type="AlphaFoldDB" id="A0A812EZ51"/>
<dbReference type="GO" id="GO:0016758">
    <property type="term" value="F:hexosyltransferase activity"/>
    <property type="evidence" value="ECO:0007669"/>
    <property type="project" value="InterPro"/>
</dbReference>
<gene>
    <name evidence="12" type="ORF">SPHA_79834</name>
</gene>
<reference evidence="12" key="1">
    <citation type="submission" date="2021-01" db="EMBL/GenBank/DDBJ databases">
        <authorList>
            <person name="Li R."/>
            <person name="Bekaert M."/>
        </authorList>
    </citation>
    <scope>NUCLEOTIDE SEQUENCE</scope>
    <source>
        <strain evidence="12">Farmed</strain>
    </source>
</reference>
<dbReference type="EMBL" id="CAHIKZ030005579">
    <property type="protein sequence ID" value="CAE1330518.1"/>
    <property type="molecule type" value="Genomic_DNA"/>
</dbReference>
<dbReference type="PANTHER" id="PTHR11214">
    <property type="entry name" value="BETA-1,3-N-ACETYLGLUCOSAMINYLTRANSFERASE"/>
    <property type="match status" value="1"/>
</dbReference>
<dbReference type="Proteomes" id="UP000597762">
    <property type="component" value="Unassembled WGS sequence"/>
</dbReference>
<keyword evidence="3 11" id="KW-0328">Glycosyltransferase</keyword>
<dbReference type="GO" id="GO:0000139">
    <property type="term" value="C:Golgi membrane"/>
    <property type="evidence" value="ECO:0007669"/>
    <property type="project" value="UniProtKB-SubCell"/>
</dbReference>
<dbReference type="FunFam" id="3.90.550.50:FF:000001">
    <property type="entry name" value="Hexosyltransferase"/>
    <property type="match status" value="1"/>
</dbReference>
<keyword evidence="5" id="KW-0812">Transmembrane</keyword>
<keyword evidence="6" id="KW-0735">Signal-anchor</keyword>
<dbReference type="GO" id="GO:0006493">
    <property type="term" value="P:protein O-linked glycosylation"/>
    <property type="evidence" value="ECO:0007669"/>
    <property type="project" value="TreeGrafter"/>
</dbReference>
<evidence type="ECO:0000256" key="5">
    <source>
        <dbReference type="ARBA" id="ARBA00022692"/>
    </source>
</evidence>
<comment type="similarity">
    <text evidence="2 11">Belongs to the glycosyltransferase 31 family.</text>
</comment>
<dbReference type="EC" id="2.4.1.-" evidence="11"/>
<evidence type="ECO:0000256" key="8">
    <source>
        <dbReference type="ARBA" id="ARBA00023034"/>
    </source>
</evidence>
<evidence type="ECO:0000256" key="7">
    <source>
        <dbReference type="ARBA" id="ARBA00022989"/>
    </source>
</evidence>
<dbReference type="Gene3D" id="3.90.550.50">
    <property type="match status" value="1"/>
</dbReference>
<evidence type="ECO:0000256" key="3">
    <source>
        <dbReference type="ARBA" id="ARBA00022676"/>
    </source>
</evidence>
<keyword evidence="9" id="KW-0472">Membrane</keyword>
<dbReference type="PANTHER" id="PTHR11214:SF364">
    <property type="entry name" value="HEXOSYLTRANSFERASE"/>
    <property type="match status" value="1"/>
</dbReference>
<comment type="subcellular location">
    <subcellularLocation>
        <location evidence="1 11">Golgi apparatus membrane</location>
        <topology evidence="1 11">Single-pass type II membrane protein</topology>
    </subcellularLocation>
</comment>
<keyword evidence="10" id="KW-0325">Glycoprotein</keyword>
<sequence length="422" mass="49387">MFPRLPKVFRIFYMGVAFLSLCSFLILRELSSRKKQELKMTRLSSLPAKERQEIGGEDLNTNNKNLNIKQNEYNNNFFFFNGMPYRSARVGSSSSQSKQQVLQIQQLPDENIDSQTSLWNQSSLTTGPSLGLPYNFSQIINPSFLCASHNFVIVYIHTAPNNFKRRMAIRQTWGEKDLLKNYEVRLVFVMGVVDSVRVMEMVKLESDRYNDIMQSDFKDSYRNLSFKAMVALRWIAAYCHNITYILKTDDDILVNIFLLAKQLNDLHQHNFGRQDFIMCNVWTGMRAIRDRRSKWFVPRREFPRDTYPSYCSGSAFVMSPDLAVRLLKKSLTIPFFWIDDVYVTGVLVKAIGLKHVRFNSAYVLDSGKVVDRFFKDTTRTLVFYHVRGYNTMYTLWQKLKERMNLLSSEHRNFPVSRTPGPR</sequence>
<evidence type="ECO:0000256" key="2">
    <source>
        <dbReference type="ARBA" id="ARBA00008661"/>
    </source>
</evidence>
<keyword evidence="7" id="KW-1133">Transmembrane helix</keyword>
<protein>
    <recommendedName>
        <fullName evidence="11">Hexosyltransferase</fullName>
        <ecNumber evidence="11">2.4.1.-</ecNumber>
    </recommendedName>
</protein>
<accession>A0A812EZ51</accession>
<keyword evidence="4 12" id="KW-0808">Transferase</keyword>
<keyword evidence="8 11" id="KW-0333">Golgi apparatus</keyword>
<evidence type="ECO:0000256" key="9">
    <source>
        <dbReference type="ARBA" id="ARBA00023136"/>
    </source>
</evidence>
<evidence type="ECO:0000256" key="4">
    <source>
        <dbReference type="ARBA" id="ARBA00022679"/>
    </source>
</evidence>
<evidence type="ECO:0000313" key="13">
    <source>
        <dbReference type="Proteomes" id="UP000597762"/>
    </source>
</evidence>
<evidence type="ECO:0000256" key="1">
    <source>
        <dbReference type="ARBA" id="ARBA00004323"/>
    </source>
</evidence>
<proteinExistence type="inferred from homology"/>
<name>A0A812EZ51_ACAPH</name>
<evidence type="ECO:0000256" key="10">
    <source>
        <dbReference type="ARBA" id="ARBA00023180"/>
    </source>
</evidence>
<dbReference type="InterPro" id="IPR002659">
    <property type="entry name" value="Glyco_trans_31"/>
</dbReference>
<evidence type="ECO:0000313" key="12">
    <source>
        <dbReference type="EMBL" id="CAE1330518.1"/>
    </source>
</evidence>
<comment type="caution">
    <text evidence="12">The sequence shown here is derived from an EMBL/GenBank/DDBJ whole genome shotgun (WGS) entry which is preliminary data.</text>
</comment>
<dbReference type="Pfam" id="PF01762">
    <property type="entry name" value="Galactosyl_T"/>
    <property type="match status" value="1"/>
</dbReference>
<organism evidence="12 13">
    <name type="scientific">Acanthosepion pharaonis</name>
    <name type="common">Pharaoh cuttlefish</name>
    <name type="synonym">Sepia pharaonis</name>
    <dbReference type="NCBI Taxonomy" id="158019"/>
    <lineage>
        <taxon>Eukaryota</taxon>
        <taxon>Metazoa</taxon>
        <taxon>Spiralia</taxon>
        <taxon>Lophotrochozoa</taxon>
        <taxon>Mollusca</taxon>
        <taxon>Cephalopoda</taxon>
        <taxon>Coleoidea</taxon>
        <taxon>Decapodiformes</taxon>
        <taxon>Sepiida</taxon>
        <taxon>Sepiina</taxon>
        <taxon>Sepiidae</taxon>
        <taxon>Acanthosepion</taxon>
    </lineage>
</organism>
<dbReference type="OrthoDB" id="115198at2759"/>